<dbReference type="EMBL" id="RQTK01000069">
    <property type="protein sequence ID" value="RUS88985.1"/>
    <property type="molecule type" value="Genomic_DNA"/>
</dbReference>
<dbReference type="OrthoDB" id="46988at2759"/>
<keyword evidence="6 14" id="KW-0812">Transmembrane</keyword>
<keyword evidence="12 14" id="KW-0456">Lyase</keyword>
<dbReference type="STRING" id="188477.A0A433U577"/>
<comment type="caution">
    <text evidence="15">The sequence shown here is derived from an EMBL/GenBank/DDBJ whole genome shotgun (WGS) entry which is preliminary data.</text>
</comment>
<comment type="function">
    <text evidence="14">Catalyzes the third of the four reactions of the long-chain fatty acids elongation cycle. This endoplasmic reticulum-bound enzymatic process, allows the addition of two carbons to the chain of long- and very long-chain fatty acids/VLCFAs per cycle. This enzyme catalyzes the dehydration of the 3-hydroxyacyl-CoA intermediate into trans-2,3-enoyl-CoA, within each cycle of fatty acid elongation. Thereby, it participates to the production of VLCFAs of different chain lengths that are involved in multiple biological processes as precursors of membrane lipids and lipid mediators.</text>
</comment>
<proteinExistence type="inferred from homology"/>
<dbReference type="InterPro" id="IPR007482">
    <property type="entry name" value="Tyr_Pase-like_PTPLA"/>
</dbReference>
<feature type="transmembrane region" description="Helical" evidence="14">
    <location>
        <begin position="158"/>
        <end position="178"/>
    </location>
</feature>
<dbReference type="Pfam" id="PF04387">
    <property type="entry name" value="PTPLA"/>
    <property type="match status" value="1"/>
</dbReference>
<evidence type="ECO:0000256" key="12">
    <source>
        <dbReference type="ARBA" id="ARBA00023239"/>
    </source>
</evidence>
<accession>A0A433U577</accession>
<evidence type="ECO:0000256" key="1">
    <source>
        <dbReference type="ARBA" id="ARBA00004141"/>
    </source>
</evidence>
<evidence type="ECO:0000256" key="14">
    <source>
        <dbReference type="RuleBase" id="RU363109"/>
    </source>
</evidence>
<evidence type="ECO:0000256" key="7">
    <source>
        <dbReference type="ARBA" id="ARBA00022832"/>
    </source>
</evidence>
<dbReference type="GO" id="GO:0005789">
    <property type="term" value="C:endoplasmic reticulum membrane"/>
    <property type="evidence" value="ECO:0007669"/>
    <property type="project" value="UniProtKB-SubCell"/>
</dbReference>
<keyword evidence="7 14" id="KW-0276">Fatty acid metabolism</keyword>
<dbReference type="GO" id="GO:0030497">
    <property type="term" value="P:fatty acid elongation"/>
    <property type="evidence" value="ECO:0007669"/>
    <property type="project" value="TreeGrafter"/>
</dbReference>
<evidence type="ECO:0000256" key="8">
    <source>
        <dbReference type="ARBA" id="ARBA00022989"/>
    </source>
</evidence>
<organism evidence="15 16">
    <name type="scientific">Elysia chlorotica</name>
    <name type="common">Eastern emerald elysia</name>
    <name type="synonym">Sea slug</name>
    <dbReference type="NCBI Taxonomy" id="188477"/>
    <lineage>
        <taxon>Eukaryota</taxon>
        <taxon>Metazoa</taxon>
        <taxon>Spiralia</taxon>
        <taxon>Lophotrochozoa</taxon>
        <taxon>Mollusca</taxon>
        <taxon>Gastropoda</taxon>
        <taxon>Heterobranchia</taxon>
        <taxon>Euthyneura</taxon>
        <taxon>Panpulmonata</taxon>
        <taxon>Sacoglossa</taxon>
        <taxon>Placobranchoidea</taxon>
        <taxon>Plakobranchidae</taxon>
        <taxon>Elysia</taxon>
    </lineage>
</organism>
<comment type="similarity">
    <text evidence="3 14">Belongs to the very long-chain fatty acids dehydratase HACD family.</text>
</comment>
<evidence type="ECO:0000256" key="10">
    <source>
        <dbReference type="ARBA" id="ARBA00023136"/>
    </source>
</evidence>
<evidence type="ECO:0000313" key="16">
    <source>
        <dbReference type="Proteomes" id="UP000271974"/>
    </source>
</evidence>
<comment type="subcellular location">
    <subcellularLocation>
        <location evidence="14">Endoplasmic reticulum membrane</location>
        <topology evidence="14">Multi-pass membrane protein</topology>
    </subcellularLocation>
    <subcellularLocation>
        <location evidence="1">Membrane</location>
        <topology evidence="1">Multi-pass membrane protein</topology>
    </subcellularLocation>
</comment>
<keyword evidence="11 14" id="KW-0275">Fatty acid biosynthesis</keyword>
<evidence type="ECO:0000256" key="2">
    <source>
        <dbReference type="ARBA" id="ARBA00005194"/>
    </source>
</evidence>
<feature type="transmembrane region" description="Helical" evidence="14">
    <location>
        <begin position="198"/>
        <end position="218"/>
    </location>
</feature>
<comment type="pathway">
    <text evidence="2 14">Lipid metabolism; fatty acid biosynthesis.</text>
</comment>
<keyword evidence="14" id="KW-0256">Endoplasmic reticulum</keyword>
<dbReference type="PANTHER" id="PTHR11035">
    <property type="entry name" value="VERY-LONG-CHAIN (3R)-3-HYDROXYACYL-COA DEHYDRATASE"/>
    <property type="match status" value="1"/>
</dbReference>
<evidence type="ECO:0000256" key="4">
    <source>
        <dbReference type="ARBA" id="ARBA00013122"/>
    </source>
</evidence>
<name>A0A433U577_ELYCH</name>
<evidence type="ECO:0000256" key="3">
    <source>
        <dbReference type="ARBA" id="ARBA00007811"/>
    </source>
</evidence>
<evidence type="ECO:0000256" key="11">
    <source>
        <dbReference type="ARBA" id="ARBA00023160"/>
    </source>
</evidence>
<dbReference type="EC" id="4.2.1.134" evidence="4 14"/>
<dbReference type="GO" id="GO:0102158">
    <property type="term" value="F:very-long-chain (3R)-3-hydroxyacyl-CoA dehydratase activity"/>
    <property type="evidence" value="ECO:0007669"/>
    <property type="project" value="UniProtKB-EC"/>
</dbReference>
<dbReference type="GO" id="GO:0030148">
    <property type="term" value="P:sphingolipid biosynthetic process"/>
    <property type="evidence" value="ECO:0007669"/>
    <property type="project" value="TreeGrafter"/>
</dbReference>
<evidence type="ECO:0000256" key="5">
    <source>
        <dbReference type="ARBA" id="ARBA00022516"/>
    </source>
</evidence>
<keyword evidence="8 14" id="KW-1133">Transmembrane helix</keyword>
<keyword evidence="9 14" id="KW-0443">Lipid metabolism</keyword>
<keyword evidence="5 14" id="KW-0444">Lipid biosynthesis</keyword>
<evidence type="ECO:0000256" key="6">
    <source>
        <dbReference type="ARBA" id="ARBA00022692"/>
    </source>
</evidence>
<dbReference type="Proteomes" id="UP000271974">
    <property type="component" value="Unassembled WGS sequence"/>
</dbReference>
<dbReference type="PANTHER" id="PTHR11035:SF3">
    <property type="entry name" value="VERY-LONG-CHAIN (3R)-3-HYDROXYACYL-COA DEHYDRATASE"/>
    <property type="match status" value="1"/>
</dbReference>
<gene>
    <name evidence="15" type="ORF">EGW08_003232</name>
</gene>
<dbReference type="UniPathway" id="UPA00094"/>
<reference evidence="15 16" key="1">
    <citation type="submission" date="2019-01" db="EMBL/GenBank/DDBJ databases">
        <title>A draft genome assembly of the solar-powered sea slug Elysia chlorotica.</title>
        <authorList>
            <person name="Cai H."/>
            <person name="Li Q."/>
            <person name="Fang X."/>
            <person name="Li J."/>
            <person name="Curtis N.E."/>
            <person name="Altenburger A."/>
            <person name="Shibata T."/>
            <person name="Feng M."/>
            <person name="Maeda T."/>
            <person name="Schwartz J.A."/>
            <person name="Shigenobu S."/>
            <person name="Lundholm N."/>
            <person name="Nishiyama T."/>
            <person name="Yang H."/>
            <person name="Hasebe M."/>
            <person name="Li S."/>
            <person name="Pierce S.K."/>
            <person name="Wang J."/>
        </authorList>
    </citation>
    <scope>NUCLEOTIDE SEQUENCE [LARGE SCALE GENOMIC DNA]</scope>
    <source>
        <strain evidence="15">EC2010</strain>
        <tissue evidence="15">Whole organism of an adult</tissue>
    </source>
</reference>
<keyword evidence="16" id="KW-1185">Reference proteome</keyword>
<dbReference type="AlphaFoldDB" id="A0A433U577"/>
<feature type="transmembrane region" description="Helical" evidence="14">
    <location>
        <begin position="129"/>
        <end position="151"/>
    </location>
</feature>
<feature type="transmembrane region" description="Helical" evidence="14">
    <location>
        <begin position="25"/>
        <end position="48"/>
    </location>
</feature>
<keyword evidence="10 14" id="KW-0472">Membrane</keyword>
<protein>
    <recommendedName>
        <fullName evidence="4 14">Very-long-chain (3R)-3-hydroxyacyl-CoA dehydratase</fullName>
        <ecNumber evidence="4 14">4.2.1.134</ecNumber>
    </recommendedName>
</protein>
<dbReference type="GO" id="GO:0042761">
    <property type="term" value="P:very long-chain fatty acid biosynthetic process"/>
    <property type="evidence" value="ECO:0007669"/>
    <property type="project" value="TreeGrafter"/>
</dbReference>
<evidence type="ECO:0000256" key="13">
    <source>
        <dbReference type="ARBA" id="ARBA00036671"/>
    </source>
</evidence>
<sequence length="241" mass="27651">MANPSSAKPANRPGKGENPVIKAYLVAYNVVQMLGWLALLVIMLSHVISKRSIVGLYKQVEDILLICQTAAVLEIVHSMVGLVRSNWVLTAFQVFSRVFLLWGVVWSVPEASEGVPVLLWFTAWTVTEIIRYSFYFFSLLPGDVPYLLVWLRYTLFIFLYPIGVTGELMSIFAALPVVKKSHMYSFDLPNKWNVSFNYYYYLCFIIVSYLPVFPQLYLHMFGQRKKVLGARTEQSPQKKDN</sequence>
<comment type="catalytic activity">
    <reaction evidence="13 14">
        <text>a very-long-chain (3R)-3-hydroxyacyl-CoA = a very-long-chain (2E)-enoyl-CoA + H2O</text>
        <dbReference type="Rhea" id="RHEA:45812"/>
        <dbReference type="ChEBI" id="CHEBI:15377"/>
        <dbReference type="ChEBI" id="CHEBI:83728"/>
        <dbReference type="ChEBI" id="CHEBI:85440"/>
        <dbReference type="EC" id="4.2.1.134"/>
    </reaction>
</comment>
<evidence type="ECO:0000313" key="15">
    <source>
        <dbReference type="EMBL" id="RUS88985.1"/>
    </source>
</evidence>
<evidence type="ECO:0000256" key="9">
    <source>
        <dbReference type="ARBA" id="ARBA00023098"/>
    </source>
</evidence>
<feature type="transmembrane region" description="Helical" evidence="14">
    <location>
        <begin position="87"/>
        <end position="109"/>
    </location>
</feature>